<keyword evidence="2" id="KW-1185">Reference proteome</keyword>
<name>A0AAV4HUT5_9GAST</name>
<dbReference type="Proteomes" id="UP000762676">
    <property type="component" value="Unassembled WGS sequence"/>
</dbReference>
<sequence length="85" mass="9644">MLPLAQVRRGLEIQGVLGPLVSEVCLGEDSLKLRGLSALWPWHSDHDEVTTPEYSHLPVKSIKERGNRTRPINKRSITTGYYFDN</sequence>
<protein>
    <submittedName>
        <fullName evidence="1">Uncharacterized protein</fullName>
    </submittedName>
</protein>
<evidence type="ECO:0000313" key="2">
    <source>
        <dbReference type="Proteomes" id="UP000762676"/>
    </source>
</evidence>
<accession>A0AAV4HUT5</accession>
<proteinExistence type="predicted"/>
<dbReference type="AlphaFoldDB" id="A0AAV4HUT5"/>
<organism evidence="1 2">
    <name type="scientific">Elysia marginata</name>
    <dbReference type="NCBI Taxonomy" id="1093978"/>
    <lineage>
        <taxon>Eukaryota</taxon>
        <taxon>Metazoa</taxon>
        <taxon>Spiralia</taxon>
        <taxon>Lophotrochozoa</taxon>
        <taxon>Mollusca</taxon>
        <taxon>Gastropoda</taxon>
        <taxon>Heterobranchia</taxon>
        <taxon>Euthyneura</taxon>
        <taxon>Panpulmonata</taxon>
        <taxon>Sacoglossa</taxon>
        <taxon>Placobranchoidea</taxon>
        <taxon>Plakobranchidae</taxon>
        <taxon>Elysia</taxon>
    </lineage>
</organism>
<evidence type="ECO:0000313" key="1">
    <source>
        <dbReference type="EMBL" id="GFS01948.1"/>
    </source>
</evidence>
<reference evidence="1 2" key="1">
    <citation type="journal article" date="2021" name="Elife">
        <title>Chloroplast acquisition without the gene transfer in kleptoplastic sea slugs, Plakobranchus ocellatus.</title>
        <authorList>
            <person name="Maeda T."/>
            <person name="Takahashi S."/>
            <person name="Yoshida T."/>
            <person name="Shimamura S."/>
            <person name="Takaki Y."/>
            <person name="Nagai Y."/>
            <person name="Toyoda A."/>
            <person name="Suzuki Y."/>
            <person name="Arimoto A."/>
            <person name="Ishii H."/>
            <person name="Satoh N."/>
            <person name="Nishiyama T."/>
            <person name="Hasebe M."/>
            <person name="Maruyama T."/>
            <person name="Minagawa J."/>
            <person name="Obokata J."/>
            <person name="Shigenobu S."/>
        </authorList>
    </citation>
    <scope>NUCLEOTIDE SEQUENCE [LARGE SCALE GENOMIC DNA]</scope>
</reference>
<dbReference type="EMBL" id="BMAT01009223">
    <property type="protein sequence ID" value="GFS01948.1"/>
    <property type="molecule type" value="Genomic_DNA"/>
</dbReference>
<gene>
    <name evidence="1" type="ORF">ElyMa_004594500</name>
</gene>
<comment type="caution">
    <text evidence="1">The sequence shown here is derived from an EMBL/GenBank/DDBJ whole genome shotgun (WGS) entry which is preliminary data.</text>
</comment>